<proteinExistence type="predicted"/>
<feature type="non-terminal residue" evidence="2">
    <location>
        <position position="180"/>
    </location>
</feature>
<reference evidence="2" key="1">
    <citation type="journal article" date="2015" name="Nature">
        <title>Complex archaea that bridge the gap between prokaryotes and eukaryotes.</title>
        <authorList>
            <person name="Spang A."/>
            <person name="Saw J.H."/>
            <person name="Jorgensen S.L."/>
            <person name="Zaremba-Niedzwiedzka K."/>
            <person name="Martijn J."/>
            <person name="Lind A.E."/>
            <person name="van Eijk R."/>
            <person name="Schleper C."/>
            <person name="Guy L."/>
            <person name="Ettema T.J."/>
        </authorList>
    </citation>
    <scope>NUCLEOTIDE SEQUENCE</scope>
</reference>
<comment type="caution">
    <text evidence="2">The sequence shown here is derived from an EMBL/GenBank/DDBJ whole genome shotgun (WGS) entry which is preliminary data.</text>
</comment>
<organism evidence="2">
    <name type="scientific">marine sediment metagenome</name>
    <dbReference type="NCBI Taxonomy" id="412755"/>
    <lineage>
        <taxon>unclassified sequences</taxon>
        <taxon>metagenomes</taxon>
        <taxon>ecological metagenomes</taxon>
    </lineage>
</organism>
<gene>
    <name evidence="2" type="ORF">LCGC14_0746370</name>
</gene>
<name>A0A0F9QQ17_9ZZZZ</name>
<sequence>MAWKPESNKPMDLGEIPHKKQISDEEFENLRANAPDREIREAEDRQHDLEEQILANIVDQGEKYEETVAFISGFLVGNPQYDGPGILLDDFIVDLSSELQKTPEVKLDFNEVLDIAYKLNLKPSDFYFGIDVQDKIIVVITPIVIWEQEKRLDDNKLVDHIIPDWLNRIAKTQFEIKDDM</sequence>
<evidence type="ECO:0000313" key="2">
    <source>
        <dbReference type="EMBL" id="KKN39117.1"/>
    </source>
</evidence>
<dbReference type="EMBL" id="LAZR01001781">
    <property type="protein sequence ID" value="KKN39117.1"/>
    <property type="molecule type" value="Genomic_DNA"/>
</dbReference>
<dbReference type="AlphaFoldDB" id="A0A0F9QQ17"/>
<accession>A0A0F9QQ17</accession>
<evidence type="ECO:0000256" key="1">
    <source>
        <dbReference type="SAM" id="MobiDB-lite"/>
    </source>
</evidence>
<protein>
    <submittedName>
        <fullName evidence="2">Uncharacterized protein</fullName>
    </submittedName>
</protein>
<feature type="region of interest" description="Disordered" evidence="1">
    <location>
        <begin position="1"/>
        <end position="22"/>
    </location>
</feature>